<proteinExistence type="predicted"/>
<evidence type="ECO:0000313" key="2">
    <source>
        <dbReference type="Proteomes" id="UP000196331"/>
    </source>
</evidence>
<protein>
    <submittedName>
        <fullName evidence="1">Uncharacterized protein</fullName>
    </submittedName>
</protein>
<organism evidence="1 2">
    <name type="scientific">Halomonas citrativorans</name>
    <dbReference type="NCBI Taxonomy" id="2742612"/>
    <lineage>
        <taxon>Bacteria</taxon>
        <taxon>Pseudomonadati</taxon>
        <taxon>Pseudomonadota</taxon>
        <taxon>Gammaproteobacteria</taxon>
        <taxon>Oceanospirillales</taxon>
        <taxon>Halomonadaceae</taxon>
        <taxon>Halomonas</taxon>
    </lineage>
</organism>
<name>A0A1R4I595_9GAMM</name>
<dbReference type="AlphaFoldDB" id="A0A1R4I595"/>
<reference evidence="1 2" key="1">
    <citation type="submission" date="2017-02" db="EMBL/GenBank/DDBJ databases">
        <authorList>
            <person name="Dridi B."/>
        </authorList>
    </citation>
    <scope>NUCLEOTIDE SEQUENCE [LARGE SCALE GENOMIC DNA]</scope>
    <source>
        <strain evidence="1 2">JB380</strain>
    </source>
</reference>
<dbReference type="Proteomes" id="UP000196331">
    <property type="component" value="Unassembled WGS sequence"/>
</dbReference>
<dbReference type="EMBL" id="FUKM01000058">
    <property type="protein sequence ID" value="SJN14866.1"/>
    <property type="molecule type" value="Genomic_DNA"/>
</dbReference>
<accession>A0A1R4I595</accession>
<sequence>MSDPSSVCLVLHKLMNMRKINKKSLSKNVSAYNQKGNVT</sequence>
<gene>
    <name evidence="1" type="ORF">CZ787_17290</name>
</gene>
<evidence type="ECO:0000313" key="1">
    <source>
        <dbReference type="EMBL" id="SJN14866.1"/>
    </source>
</evidence>
<comment type="caution">
    <text evidence="1">The sequence shown here is derived from an EMBL/GenBank/DDBJ whole genome shotgun (WGS) entry which is preliminary data.</text>
</comment>